<name>A0A016VGB5_9BILA</name>
<keyword evidence="2" id="KW-1185">Reference proteome</keyword>
<dbReference type="AlphaFoldDB" id="A0A016VGB5"/>
<dbReference type="EMBL" id="JARK01001347">
    <property type="protein sequence ID" value="EYC25803.1"/>
    <property type="molecule type" value="Genomic_DNA"/>
</dbReference>
<organism evidence="1 2">
    <name type="scientific">Ancylostoma ceylanicum</name>
    <dbReference type="NCBI Taxonomy" id="53326"/>
    <lineage>
        <taxon>Eukaryota</taxon>
        <taxon>Metazoa</taxon>
        <taxon>Ecdysozoa</taxon>
        <taxon>Nematoda</taxon>
        <taxon>Chromadorea</taxon>
        <taxon>Rhabditida</taxon>
        <taxon>Rhabditina</taxon>
        <taxon>Rhabditomorpha</taxon>
        <taxon>Strongyloidea</taxon>
        <taxon>Ancylostomatidae</taxon>
        <taxon>Ancylostomatinae</taxon>
        <taxon>Ancylostoma</taxon>
    </lineage>
</organism>
<evidence type="ECO:0000313" key="2">
    <source>
        <dbReference type="Proteomes" id="UP000024635"/>
    </source>
</evidence>
<protein>
    <submittedName>
        <fullName evidence="1">Uncharacterized protein</fullName>
    </submittedName>
</protein>
<gene>
    <name evidence="1" type="primary">Acey_s0011.g1396</name>
    <name evidence="1" type="ORF">Y032_0011g1396</name>
</gene>
<sequence>MTALRKKKCAEDKNAEQRAAALRYAHCESESVAGIMRSNAKLRRRPLEFLLKLVDLALFAVDKVVVERFRQPCVHGWILPATNTITEEQVTAGAFRTVLFRTAKELTLEKCVLDV</sequence>
<reference evidence="2" key="1">
    <citation type="journal article" date="2015" name="Nat. Genet.">
        <title>The genome and transcriptome of the zoonotic hookworm Ancylostoma ceylanicum identify infection-specific gene families.</title>
        <authorList>
            <person name="Schwarz E.M."/>
            <person name="Hu Y."/>
            <person name="Antoshechkin I."/>
            <person name="Miller M.M."/>
            <person name="Sternberg P.W."/>
            <person name="Aroian R.V."/>
        </authorList>
    </citation>
    <scope>NUCLEOTIDE SEQUENCE</scope>
    <source>
        <strain evidence="2">HY135</strain>
    </source>
</reference>
<comment type="caution">
    <text evidence="1">The sequence shown here is derived from an EMBL/GenBank/DDBJ whole genome shotgun (WGS) entry which is preliminary data.</text>
</comment>
<evidence type="ECO:0000313" key="1">
    <source>
        <dbReference type="EMBL" id="EYC25803.1"/>
    </source>
</evidence>
<dbReference type="Proteomes" id="UP000024635">
    <property type="component" value="Unassembled WGS sequence"/>
</dbReference>
<proteinExistence type="predicted"/>
<accession>A0A016VGB5</accession>